<evidence type="ECO:0000313" key="1">
    <source>
        <dbReference type="EMBL" id="PJE80929.1"/>
    </source>
</evidence>
<gene>
    <name evidence="1" type="ORF">CI610_00087</name>
</gene>
<accession>A0A2H9TCM0</accession>
<organism evidence="1">
    <name type="scientific">invertebrate metagenome</name>
    <dbReference type="NCBI Taxonomy" id="1711999"/>
    <lineage>
        <taxon>unclassified sequences</taxon>
        <taxon>metagenomes</taxon>
        <taxon>organismal metagenomes</taxon>
    </lineage>
</organism>
<proteinExistence type="predicted"/>
<protein>
    <submittedName>
        <fullName evidence="1">Uncharacterized protein</fullName>
    </submittedName>
</protein>
<name>A0A2H9TCM0_9ZZZZ</name>
<reference evidence="1" key="1">
    <citation type="journal article" date="2017" name="Appl. Environ. Microbiol.">
        <title>Molecular characterization of an Endozoicomonas-like organism causing infection in king scallop Pecten maximus L.</title>
        <authorList>
            <person name="Cano I."/>
            <person name="van Aerle R."/>
            <person name="Ross S."/>
            <person name="Verner-Jeffreys D.W."/>
            <person name="Paley R.K."/>
            <person name="Rimmer G."/>
            <person name="Ryder D."/>
            <person name="Hooper P."/>
            <person name="Stone D."/>
            <person name="Feist S.W."/>
        </authorList>
    </citation>
    <scope>NUCLEOTIDE SEQUENCE</scope>
</reference>
<comment type="caution">
    <text evidence="1">The sequence shown here is derived from an EMBL/GenBank/DDBJ whole genome shotgun (WGS) entry which is preliminary data.</text>
</comment>
<dbReference type="EMBL" id="NSIT01000002">
    <property type="protein sequence ID" value="PJE80929.1"/>
    <property type="molecule type" value="Genomic_DNA"/>
</dbReference>
<sequence>MFEMGVSIMMLIDSLWGVSLAAAFLFNQFFPVDSSAVVIRNDHQAKDVVYFRKGENFNDTQSCLYQQFMDQSINRDLMLLVNDYGIGRLGTALLVEDSQTVKNLETILKAQGITLKRKIMNRSSIKNNKRASDAFAKKLQKHTSCDECKFLGIFVPVEAVSPNQGLSSWVSSWFCGKSLVSRDSMKSPCAVGDFIADARLRAPGKTQYIIADSRWYFNVNKAGGMCPGTLNDIYENKGFNFGRSCKPTKYQDVGILIQKSTEWLWFKLEQFIVSGASCVPN</sequence>
<dbReference type="AlphaFoldDB" id="A0A2H9TCM0"/>